<sequence>MSRPTTVPARRPAAPRRRGRRAARAAALVLLTLLPAASADAAVTTATGAEGDPVGAPGTTHHAPAPGWRAPVDGAVVAPADLPTARWLPGHRGVDLASAPGAQAVAPADGVVTFAGAVAGRPLVVVTHGELRSTLEPVEATVPVGSVVPAGRAVGVVVGTGSHCAPATCLHWGVRRGEEYLDPLVLLGRAAPIVLLPLTG</sequence>
<dbReference type="InterPro" id="IPR016047">
    <property type="entry name" value="M23ase_b-sheet_dom"/>
</dbReference>
<keyword evidence="2" id="KW-0732">Signal</keyword>
<evidence type="ECO:0000256" key="2">
    <source>
        <dbReference type="SAM" id="SignalP"/>
    </source>
</evidence>
<dbReference type="Proteomes" id="UP000224130">
    <property type="component" value="Unassembled WGS sequence"/>
</dbReference>
<dbReference type="EMBL" id="PDJJ01000001">
    <property type="protein sequence ID" value="PFG42760.1"/>
    <property type="molecule type" value="Genomic_DNA"/>
</dbReference>
<evidence type="ECO:0000259" key="3">
    <source>
        <dbReference type="Pfam" id="PF01551"/>
    </source>
</evidence>
<comment type="caution">
    <text evidence="4">The sequence shown here is derived from an EMBL/GenBank/DDBJ whole genome shotgun (WGS) entry which is preliminary data.</text>
</comment>
<feature type="chain" id="PRO_5013264643" evidence="2">
    <location>
        <begin position="42"/>
        <end position="200"/>
    </location>
</feature>
<feature type="domain" description="M23ase beta-sheet core" evidence="3">
    <location>
        <begin position="90"/>
        <end position="183"/>
    </location>
</feature>
<dbReference type="RefSeq" id="WP_245852203.1">
    <property type="nucleotide sequence ID" value="NZ_PDJJ01000001.1"/>
</dbReference>
<dbReference type="AlphaFoldDB" id="A0A2A9EWV2"/>
<accession>A0A2A9EWV2</accession>
<gene>
    <name evidence="4" type="ORF">ATJ88_1431</name>
</gene>
<keyword evidence="5" id="KW-1185">Reference proteome</keyword>
<evidence type="ECO:0000256" key="1">
    <source>
        <dbReference type="SAM" id="MobiDB-lite"/>
    </source>
</evidence>
<feature type="region of interest" description="Disordered" evidence="1">
    <location>
        <begin position="1"/>
        <end position="20"/>
    </location>
</feature>
<organism evidence="4 5">
    <name type="scientific">Isoptericola jiangsuensis</name>
    <dbReference type="NCBI Taxonomy" id="548579"/>
    <lineage>
        <taxon>Bacteria</taxon>
        <taxon>Bacillati</taxon>
        <taxon>Actinomycetota</taxon>
        <taxon>Actinomycetes</taxon>
        <taxon>Micrococcales</taxon>
        <taxon>Promicromonosporaceae</taxon>
        <taxon>Isoptericola</taxon>
    </lineage>
</organism>
<dbReference type="InterPro" id="IPR011055">
    <property type="entry name" value="Dup_hybrid_motif"/>
</dbReference>
<protein>
    <submittedName>
        <fullName evidence="4">Peptidase M23-like protein</fullName>
    </submittedName>
</protein>
<evidence type="ECO:0000313" key="5">
    <source>
        <dbReference type="Proteomes" id="UP000224130"/>
    </source>
</evidence>
<dbReference type="Pfam" id="PF01551">
    <property type="entry name" value="Peptidase_M23"/>
    <property type="match status" value="1"/>
</dbReference>
<dbReference type="CDD" id="cd12797">
    <property type="entry name" value="M23_peptidase"/>
    <property type="match status" value="1"/>
</dbReference>
<dbReference type="Gene3D" id="2.70.70.10">
    <property type="entry name" value="Glucose Permease (Domain IIA)"/>
    <property type="match status" value="1"/>
</dbReference>
<name>A0A2A9EWV2_9MICO</name>
<proteinExistence type="predicted"/>
<reference evidence="4 5" key="1">
    <citation type="submission" date="2017-10" db="EMBL/GenBank/DDBJ databases">
        <title>Sequencing the genomes of 1000 actinobacteria strains.</title>
        <authorList>
            <person name="Klenk H.-P."/>
        </authorList>
    </citation>
    <scope>NUCLEOTIDE SEQUENCE [LARGE SCALE GENOMIC DNA]</scope>
    <source>
        <strain evidence="4 5">DSM 21863</strain>
    </source>
</reference>
<feature type="region of interest" description="Disordered" evidence="1">
    <location>
        <begin position="44"/>
        <end position="71"/>
    </location>
</feature>
<feature type="compositionally biased region" description="Low complexity" evidence="1">
    <location>
        <begin position="1"/>
        <end position="12"/>
    </location>
</feature>
<feature type="signal peptide" evidence="2">
    <location>
        <begin position="1"/>
        <end position="41"/>
    </location>
</feature>
<dbReference type="SUPFAM" id="SSF51261">
    <property type="entry name" value="Duplicated hybrid motif"/>
    <property type="match status" value="1"/>
</dbReference>
<evidence type="ECO:0000313" key="4">
    <source>
        <dbReference type="EMBL" id="PFG42760.1"/>
    </source>
</evidence>